<comment type="similarity">
    <text evidence="2 9">Belongs to the uroporphyrinogen-III synthase family.</text>
</comment>
<keyword evidence="5 9" id="KW-0627">Porphyrin biosynthesis</keyword>
<evidence type="ECO:0000256" key="9">
    <source>
        <dbReference type="RuleBase" id="RU366031"/>
    </source>
</evidence>
<comment type="caution">
    <text evidence="11">The sequence shown here is derived from an EMBL/GenBank/DDBJ whole genome shotgun (WGS) entry which is preliminary data.</text>
</comment>
<evidence type="ECO:0000256" key="5">
    <source>
        <dbReference type="ARBA" id="ARBA00023244"/>
    </source>
</evidence>
<keyword evidence="4 9" id="KW-0456">Lyase</keyword>
<protein>
    <recommendedName>
        <fullName evidence="7 9">Uroporphyrinogen-III synthase</fullName>
        <ecNumber evidence="3 9">4.2.1.75</ecNumber>
    </recommendedName>
</protein>
<evidence type="ECO:0000256" key="6">
    <source>
        <dbReference type="ARBA" id="ARBA00037589"/>
    </source>
</evidence>
<dbReference type="NCBIfam" id="NF004582">
    <property type="entry name" value="PRK05928.1-1"/>
    <property type="match status" value="1"/>
</dbReference>
<feature type="domain" description="Tetrapyrrole biosynthesis uroporphyrinogen III synthase" evidence="10">
    <location>
        <begin position="14"/>
        <end position="242"/>
    </location>
</feature>
<evidence type="ECO:0000256" key="3">
    <source>
        <dbReference type="ARBA" id="ARBA00013109"/>
    </source>
</evidence>
<dbReference type="GO" id="GO:0004852">
    <property type="term" value="F:uroporphyrinogen-III synthase activity"/>
    <property type="evidence" value="ECO:0007669"/>
    <property type="project" value="UniProtKB-UniRule"/>
</dbReference>
<dbReference type="UniPathway" id="UPA00251">
    <property type="reaction ID" value="UER00320"/>
</dbReference>
<dbReference type="EC" id="4.2.1.75" evidence="3 9"/>
<dbReference type="Gene3D" id="3.40.50.10090">
    <property type="match status" value="2"/>
</dbReference>
<dbReference type="GO" id="GO:0006780">
    <property type="term" value="P:uroporphyrinogen III biosynthetic process"/>
    <property type="evidence" value="ECO:0007669"/>
    <property type="project" value="UniProtKB-UniRule"/>
</dbReference>
<evidence type="ECO:0000256" key="4">
    <source>
        <dbReference type="ARBA" id="ARBA00023239"/>
    </source>
</evidence>
<comment type="catalytic activity">
    <reaction evidence="8 9">
        <text>hydroxymethylbilane = uroporphyrinogen III + H2O</text>
        <dbReference type="Rhea" id="RHEA:18965"/>
        <dbReference type="ChEBI" id="CHEBI:15377"/>
        <dbReference type="ChEBI" id="CHEBI:57308"/>
        <dbReference type="ChEBI" id="CHEBI:57845"/>
        <dbReference type="EC" id="4.2.1.75"/>
    </reaction>
</comment>
<evidence type="ECO:0000259" key="10">
    <source>
        <dbReference type="Pfam" id="PF02602"/>
    </source>
</evidence>
<sequence>MTILVTRPSPAGEALVSALRARGQNAVSVPLIRIQPGGELPLLTTKMAALSPGDALFLLSKNAVYHANKQLIQQNYLWSDKFCYYGIGQSTARYFQTLTGLPAAFMSGGETSEHLLTRPDLQTLTGRRILLLRGNGGREHLAQTLRERGADVNYCECYRREPVEYNGGECALQWQKQQVNTLVVTSGEMLQLLRQLIPPAHISWLFQCRIVVVSDRLATAAHSLGWQHIIIARSADNEALLQALQ</sequence>
<dbReference type="EMBL" id="LZEX01000010">
    <property type="protein sequence ID" value="OBU09414.1"/>
    <property type="molecule type" value="Genomic_DNA"/>
</dbReference>
<comment type="function">
    <text evidence="6 9">Catalyzes cyclization of the linear tetrapyrrole, hydroxymethylbilane, to the macrocyclic uroporphyrinogen III.</text>
</comment>
<dbReference type="AlphaFoldDB" id="A0A1B8HJV2"/>
<organism evidence="11 12">
    <name type="scientific">Morganella psychrotolerans</name>
    <dbReference type="NCBI Taxonomy" id="368603"/>
    <lineage>
        <taxon>Bacteria</taxon>
        <taxon>Pseudomonadati</taxon>
        <taxon>Pseudomonadota</taxon>
        <taxon>Gammaproteobacteria</taxon>
        <taxon>Enterobacterales</taxon>
        <taxon>Morganellaceae</taxon>
        <taxon>Morganella</taxon>
    </lineage>
</organism>
<dbReference type="SUPFAM" id="SSF69618">
    <property type="entry name" value="HemD-like"/>
    <property type="match status" value="1"/>
</dbReference>
<dbReference type="InterPro" id="IPR003754">
    <property type="entry name" value="4pyrrol_synth_uPrphyn_synth"/>
</dbReference>
<accession>A0A1B8HJV2</accession>
<dbReference type="InterPro" id="IPR039793">
    <property type="entry name" value="UROS/Hem4"/>
</dbReference>
<evidence type="ECO:0000256" key="8">
    <source>
        <dbReference type="ARBA" id="ARBA00048617"/>
    </source>
</evidence>
<evidence type="ECO:0000256" key="2">
    <source>
        <dbReference type="ARBA" id="ARBA00008133"/>
    </source>
</evidence>
<name>A0A1B8HJV2_9GAMM</name>
<dbReference type="InterPro" id="IPR036108">
    <property type="entry name" value="4pyrrol_syn_uPrphyn_synt_sf"/>
</dbReference>
<dbReference type="PANTHER" id="PTHR38042">
    <property type="entry name" value="UROPORPHYRINOGEN-III SYNTHASE, CHLOROPLASTIC"/>
    <property type="match status" value="1"/>
</dbReference>
<dbReference type="Pfam" id="PF02602">
    <property type="entry name" value="HEM4"/>
    <property type="match status" value="1"/>
</dbReference>
<proteinExistence type="inferred from homology"/>
<comment type="pathway">
    <text evidence="1 9">Porphyrin-containing compound metabolism; protoporphyrin-IX biosynthesis; coproporphyrinogen-III from 5-aminolevulinate: step 3/4.</text>
</comment>
<evidence type="ECO:0000313" key="11">
    <source>
        <dbReference type="EMBL" id="OBU09414.1"/>
    </source>
</evidence>
<dbReference type="Proteomes" id="UP000092247">
    <property type="component" value="Unassembled WGS sequence"/>
</dbReference>
<dbReference type="RefSeq" id="WP_067422829.1">
    <property type="nucleotide sequence ID" value="NZ_LZEX01000010.1"/>
</dbReference>
<dbReference type="PANTHER" id="PTHR38042:SF1">
    <property type="entry name" value="UROPORPHYRINOGEN-III SYNTHASE, CHLOROPLASTIC"/>
    <property type="match status" value="1"/>
</dbReference>
<evidence type="ECO:0000313" key="12">
    <source>
        <dbReference type="Proteomes" id="UP000092247"/>
    </source>
</evidence>
<dbReference type="STRING" id="368603.AYY16_18080"/>
<gene>
    <name evidence="11" type="ORF">AYY17_18810</name>
</gene>
<dbReference type="GO" id="GO:0006782">
    <property type="term" value="P:protoporphyrinogen IX biosynthetic process"/>
    <property type="evidence" value="ECO:0007669"/>
    <property type="project" value="UniProtKB-UniRule"/>
</dbReference>
<evidence type="ECO:0000256" key="7">
    <source>
        <dbReference type="ARBA" id="ARBA00040167"/>
    </source>
</evidence>
<dbReference type="CDD" id="cd06578">
    <property type="entry name" value="HemD"/>
    <property type="match status" value="1"/>
</dbReference>
<evidence type="ECO:0000256" key="1">
    <source>
        <dbReference type="ARBA" id="ARBA00004772"/>
    </source>
</evidence>
<reference evidence="11 12" key="1">
    <citation type="submission" date="2016-06" db="EMBL/GenBank/DDBJ databases">
        <authorList>
            <person name="Kjaerup R.B."/>
            <person name="Dalgaard T.S."/>
            <person name="Juul-Madsen H.R."/>
        </authorList>
    </citation>
    <scope>NUCLEOTIDE SEQUENCE [LARGE SCALE GENOMIC DNA]</scope>
    <source>
        <strain evidence="11 12">GCSL-Mp3</strain>
    </source>
</reference>